<protein>
    <submittedName>
        <fullName evidence="1">Uncharacterized protein</fullName>
    </submittedName>
</protein>
<reference evidence="1 2" key="1">
    <citation type="submission" date="2018-03" db="EMBL/GenBank/DDBJ databases">
        <title>Neisseria weixii sp. nov., isolated from the intestinal contents of Tibetan Plateau pika (Ochotona curzoniae) in Yushu, Qinghai Province, China.</title>
        <authorList>
            <person name="Gui Z."/>
        </authorList>
    </citation>
    <scope>NUCLEOTIDE SEQUENCE [LARGE SCALE GENOMIC DNA]</scope>
    <source>
        <strain evidence="1 2">ATCC 51483</strain>
    </source>
</reference>
<dbReference type="PROSITE" id="PS51257">
    <property type="entry name" value="PROKAR_LIPOPROTEIN"/>
    <property type="match status" value="1"/>
</dbReference>
<name>A0A2P7TYQ3_9NEIS</name>
<dbReference type="EMBL" id="PXYY01000068">
    <property type="protein sequence ID" value="PSJ79837.1"/>
    <property type="molecule type" value="Genomic_DNA"/>
</dbReference>
<sequence length="107" mass="11185">MMRQTAKRFGGMCVTVITTAAGTGGCPVSDDPAVIHSKHACISKTVCCPTGSTVSAATTACRKTIPNNNANTTANYKTFSTANAFKTARCNSAWEIRTTAVSWFATA</sequence>
<dbReference type="AlphaFoldDB" id="A0A2P7TYQ3"/>
<dbReference type="Proteomes" id="UP000241868">
    <property type="component" value="Unassembled WGS sequence"/>
</dbReference>
<organism evidence="1 2">
    <name type="scientific">Neisseria iguanae</name>
    <dbReference type="NCBI Taxonomy" id="90242"/>
    <lineage>
        <taxon>Bacteria</taxon>
        <taxon>Pseudomonadati</taxon>
        <taxon>Pseudomonadota</taxon>
        <taxon>Betaproteobacteria</taxon>
        <taxon>Neisseriales</taxon>
        <taxon>Neisseriaceae</taxon>
        <taxon>Neisseria</taxon>
    </lineage>
</organism>
<gene>
    <name evidence="1" type="ORF">C7N83_09820</name>
</gene>
<evidence type="ECO:0000313" key="2">
    <source>
        <dbReference type="Proteomes" id="UP000241868"/>
    </source>
</evidence>
<evidence type="ECO:0000313" key="1">
    <source>
        <dbReference type="EMBL" id="PSJ79837.1"/>
    </source>
</evidence>
<accession>A0A2P7TYQ3</accession>
<proteinExistence type="predicted"/>
<comment type="caution">
    <text evidence="1">The sequence shown here is derived from an EMBL/GenBank/DDBJ whole genome shotgun (WGS) entry which is preliminary data.</text>
</comment>
<keyword evidence="2" id="KW-1185">Reference proteome</keyword>